<accession>A0A4Y9J7D9</accession>
<protein>
    <submittedName>
        <fullName evidence="9">Cna B-type domain-containing protein</fullName>
    </submittedName>
</protein>
<feature type="transmembrane region" description="Helical" evidence="6">
    <location>
        <begin position="89"/>
        <end position="107"/>
    </location>
</feature>
<evidence type="ECO:0000256" key="4">
    <source>
        <dbReference type="ARBA" id="ARBA00023088"/>
    </source>
</evidence>
<dbReference type="AlphaFoldDB" id="A0A4Y9J7D9"/>
<dbReference type="EMBL" id="SPPD01000025">
    <property type="protein sequence ID" value="TFU96752.1"/>
    <property type="molecule type" value="Genomic_DNA"/>
</dbReference>
<dbReference type="Proteomes" id="UP000297253">
    <property type="component" value="Unassembled WGS sequence"/>
</dbReference>
<evidence type="ECO:0000313" key="9">
    <source>
        <dbReference type="EMBL" id="TFU96752.1"/>
    </source>
</evidence>
<dbReference type="OrthoDB" id="1744455at2"/>
<keyword evidence="4" id="KW-0572">Peptidoglycan-anchor</keyword>
<evidence type="ECO:0000256" key="3">
    <source>
        <dbReference type="ARBA" id="ARBA00022729"/>
    </source>
</evidence>
<dbReference type="InterPro" id="IPR008454">
    <property type="entry name" value="Collagen-bd_Cna-like_B-typ_dom"/>
</dbReference>
<feature type="region of interest" description="Disordered" evidence="5">
    <location>
        <begin position="26"/>
        <end position="84"/>
    </location>
</feature>
<organism evidence="9 10">
    <name type="scientific">Streptococcus cuniculi</name>
    <dbReference type="NCBI Taxonomy" id="1432788"/>
    <lineage>
        <taxon>Bacteria</taxon>
        <taxon>Bacillati</taxon>
        <taxon>Bacillota</taxon>
        <taxon>Bacilli</taxon>
        <taxon>Lactobacillales</taxon>
        <taxon>Streptococcaceae</taxon>
        <taxon>Streptococcus</taxon>
    </lineage>
</organism>
<evidence type="ECO:0000256" key="6">
    <source>
        <dbReference type="SAM" id="Phobius"/>
    </source>
</evidence>
<feature type="domain" description="Gram-positive cocci surface proteins LPxTG" evidence="7">
    <location>
        <begin position="73"/>
        <end position="111"/>
    </location>
</feature>
<keyword evidence="6" id="KW-1133">Transmembrane helix</keyword>
<dbReference type="SUPFAM" id="SSF49478">
    <property type="entry name" value="Cna protein B-type domain"/>
    <property type="match status" value="1"/>
</dbReference>
<evidence type="ECO:0000259" key="8">
    <source>
        <dbReference type="Pfam" id="PF05738"/>
    </source>
</evidence>
<keyword evidence="1" id="KW-0134">Cell wall</keyword>
<keyword evidence="2" id="KW-0964">Secreted</keyword>
<evidence type="ECO:0000256" key="1">
    <source>
        <dbReference type="ARBA" id="ARBA00022512"/>
    </source>
</evidence>
<name>A0A4Y9J7D9_9STRE</name>
<dbReference type="Pfam" id="PF05738">
    <property type="entry name" value="Cna_B"/>
    <property type="match status" value="1"/>
</dbReference>
<comment type="caution">
    <text evidence="9">The sequence shown here is derived from an EMBL/GenBank/DDBJ whole genome shotgun (WGS) entry which is preliminary data.</text>
</comment>
<dbReference type="RefSeq" id="WP_135182850.1">
    <property type="nucleotide sequence ID" value="NZ_JADGKZ010000025.1"/>
</dbReference>
<keyword evidence="6" id="KW-0472">Membrane</keyword>
<dbReference type="NCBIfam" id="TIGR01167">
    <property type="entry name" value="LPXTG_anchor"/>
    <property type="match status" value="1"/>
</dbReference>
<evidence type="ECO:0000313" key="10">
    <source>
        <dbReference type="Proteomes" id="UP000297253"/>
    </source>
</evidence>
<dbReference type="Pfam" id="PF00746">
    <property type="entry name" value="Gram_pos_anchor"/>
    <property type="match status" value="1"/>
</dbReference>
<feature type="compositionally biased region" description="Basic and acidic residues" evidence="5">
    <location>
        <begin position="44"/>
        <end position="57"/>
    </location>
</feature>
<feature type="domain" description="CNA-B" evidence="8">
    <location>
        <begin position="2"/>
        <end position="32"/>
    </location>
</feature>
<evidence type="ECO:0000259" key="7">
    <source>
        <dbReference type="Pfam" id="PF00746"/>
    </source>
</evidence>
<feature type="non-terminal residue" evidence="9">
    <location>
        <position position="1"/>
    </location>
</feature>
<reference evidence="9 10" key="1">
    <citation type="submission" date="2019-03" db="EMBL/GenBank/DDBJ databases">
        <title>Diversity of the mouse oral microbiome.</title>
        <authorList>
            <person name="Joseph S."/>
            <person name="Aduse-Opoku J."/>
            <person name="Curtis M."/>
            <person name="Wade W."/>
            <person name="Hashim A."/>
        </authorList>
    </citation>
    <scope>NUCLEOTIDE SEQUENCE [LARGE SCALE GENOMIC DNA]</scope>
    <source>
        <strain evidence="9 10">WM131</strain>
    </source>
</reference>
<dbReference type="Gene3D" id="2.60.40.1140">
    <property type="entry name" value="Collagen-binding surface protein Cna, B-type domain"/>
    <property type="match status" value="1"/>
</dbReference>
<keyword evidence="6" id="KW-0812">Transmembrane</keyword>
<evidence type="ECO:0000256" key="5">
    <source>
        <dbReference type="SAM" id="MobiDB-lite"/>
    </source>
</evidence>
<gene>
    <name evidence="9" type="ORF">E4T82_11080</name>
</gene>
<dbReference type="InterPro" id="IPR019931">
    <property type="entry name" value="LPXTG_anchor"/>
</dbReference>
<sequence length="111" mass="11869">QYQDGQAIQYTVQEDAVPGYTTQIDGTLITNSHVPKETPPASKTPKETPKEPTDPKTPEGPQDDTPPSQGSVQPKAKKVLPKTNSSTSVGLLILGLSLLVGISIDLVKHRK</sequence>
<evidence type="ECO:0000256" key="2">
    <source>
        <dbReference type="ARBA" id="ARBA00022525"/>
    </source>
</evidence>
<proteinExistence type="predicted"/>
<keyword evidence="3" id="KW-0732">Signal</keyword>